<dbReference type="GO" id="GO:0070197">
    <property type="term" value="P:meiotic attachment of telomere to nuclear envelope"/>
    <property type="evidence" value="ECO:0007669"/>
    <property type="project" value="TreeGrafter"/>
</dbReference>
<keyword evidence="2" id="KW-1185">Reference proteome</keyword>
<accession>A0A9D3RYS9</accession>
<comment type="caution">
    <text evidence="1">The sequence shown here is derived from an EMBL/GenBank/DDBJ whole genome shotgun (WGS) entry which is preliminary data.</text>
</comment>
<name>A0A9D3RYS9_ANGAN</name>
<dbReference type="EMBL" id="JAFIRN010000005">
    <property type="protein sequence ID" value="KAG5848789.1"/>
    <property type="molecule type" value="Genomic_DNA"/>
</dbReference>
<reference evidence="1" key="1">
    <citation type="submission" date="2021-01" db="EMBL/GenBank/DDBJ databases">
        <title>A chromosome-scale assembly of European eel, Anguilla anguilla.</title>
        <authorList>
            <person name="Henkel C."/>
            <person name="Jong-Raadsen S.A."/>
            <person name="Dufour S."/>
            <person name="Weltzien F.-A."/>
            <person name="Palstra A.P."/>
            <person name="Pelster B."/>
            <person name="Spaink H.P."/>
            <person name="Van Den Thillart G.E."/>
            <person name="Jansen H."/>
            <person name="Zahm M."/>
            <person name="Klopp C."/>
            <person name="Cedric C."/>
            <person name="Louis A."/>
            <person name="Berthelot C."/>
            <person name="Parey E."/>
            <person name="Roest Crollius H."/>
            <person name="Montfort J."/>
            <person name="Robinson-Rechavi M."/>
            <person name="Bucao C."/>
            <person name="Bouchez O."/>
            <person name="Gislard M."/>
            <person name="Lluch J."/>
            <person name="Milhes M."/>
            <person name="Lampietro C."/>
            <person name="Lopez Roques C."/>
            <person name="Donnadieu C."/>
            <person name="Braasch I."/>
            <person name="Desvignes T."/>
            <person name="Postlethwait J."/>
            <person name="Bobe J."/>
            <person name="Guiguen Y."/>
            <person name="Dirks R."/>
        </authorList>
    </citation>
    <scope>NUCLEOTIDE SEQUENCE</scope>
    <source>
        <strain evidence="1">Tag_6206</strain>
        <tissue evidence="1">Liver</tissue>
    </source>
</reference>
<dbReference type="PANTHER" id="PTHR35345">
    <property type="entry name" value="TELOMERE REPEATS-BINDING BOUQUET FORMATION PROTEIN 2"/>
    <property type="match status" value="1"/>
</dbReference>
<protein>
    <submittedName>
        <fullName evidence="1">Uncharacterized protein</fullName>
    </submittedName>
</protein>
<dbReference type="GO" id="GO:0007129">
    <property type="term" value="P:homologous chromosome pairing at meiosis"/>
    <property type="evidence" value="ECO:0007669"/>
    <property type="project" value="TreeGrafter"/>
</dbReference>
<gene>
    <name evidence="1" type="ORF">ANANG_G00103140</name>
</gene>
<sequence>MFTNKKAWFSNSVSEKLCHLWVSEGGTIVSWKRADYLFSEDASSPDTQRVFESVDYAEDRVTVFHSLFLSTCEKTQSTESVSIGHYVLPPPCVQKEVKAAVGHFIWEQEISQKKVKVPCSRANIRENMVLKEDLLRPQNDCGNREGAKISQEPAILTTPQRETSPCCNVQQYPVNNMVTGYVFIDALTRYSGELHDFLPGHPDCLVLKAHNEKYTITSDEERALRNVK</sequence>
<dbReference type="PANTHER" id="PTHR35345:SF1">
    <property type="entry name" value="TELOMERE REPEATS-BINDING BOUQUET FORMATION PROTEIN 2"/>
    <property type="match status" value="1"/>
</dbReference>
<dbReference type="Proteomes" id="UP001044222">
    <property type="component" value="Unassembled WGS sequence"/>
</dbReference>
<dbReference type="Pfam" id="PF15101">
    <property type="entry name" value="TERB2"/>
    <property type="match status" value="1"/>
</dbReference>
<dbReference type="InterPro" id="IPR028065">
    <property type="entry name" value="TERB2"/>
</dbReference>
<organism evidence="1 2">
    <name type="scientific">Anguilla anguilla</name>
    <name type="common">European freshwater eel</name>
    <name type="synonym">Muraena anguilla</name>
    <dbReference type="NCBI Taxonomy" id="7936"/>
    <lineage>
        <taxon>Eukaryota</taxon>
        <taxon>Metazoa</taxon>
        <taxon>Chordata</taxon>
        <taxon>Craniata</taxon>
        <taxon>Vertebrata</taxon>
        <taxon>Euteleostomi</taxon>
        <taxon>Actinopterygii</taxon>
        <taxon>Neopterygii</taxon>
        <taxon>Teleostei</taxon>
        <taxon>Anguilliformes</taxon>
        <taxon>Anguillidae</taxon>
        <taxon>Anguilla</taxon>
    </lineage>
</organism>
<dbReference type="GO" id="GO:0005637">
    <property type="term" value="C:nuclear inner membrane"/>
    <property type="evidence" value="ECO:0007669"/>
    <property type="project" value="TreeGrafter"/>
</dbReference>
<proteinExistence type="predicted"/>
<evidence type="ECO:0000313" key="1">
    <source>
        <dbReference type="EMBL" id="KAG5848789.1"/>
    </source>
</evidence>
<dbReference type="AlphaFoldDB" id="A0A9D3RYS9"/>
<evidence type="ECO:0000313" key="2">
    <source>
        <dbReference type="Proteomes" id="UP001044222"/>
    </source>
</evidence>